<feature type="compositionally biased region" description="Acidic residues" evidence="1">
    <location>
        <begin position="883"/>
        <end position="922"/>
    </location>
</feature>
<feature type="compositionally biased region" description="Basic and acidic residues" evidence="1">
    <location>
        <begin position="308"/>
        <end position="320"/>
    </location>
</feature>
<proteinExistence type="predicted"/>
<gene>
    <name evidence="3" type="ORF">SCHPADRAFT_860852</name>
</gene>
<feature type="region of interest" description="Disordered" evidence="1">
    <location>
        <begin position="1"/>
        <end position="77"/>
    </location>
</feature>
<name>A0A0H2R6F8_9AGAM</name>
<feature type="compositionally biased region" description="Polar residues" evidence="1">
    <location>
        <begin position="337"/>
        <end position="351"/>
    </location>
</feature>
<feature type="domain" description="PX" evidence="2">
    <location>
        <begin position="252"/>
        <end position="400"/>
    </location>
</feature>
<feature type="region of interest" description="Disordered" evidence="1">
    <location>
        <begin position="399"/>
        <end position="418"/>
    </location>
</feature>
<organism evidence="3 4">
    <name type="scientific">Schizopora paradoxa</name>
    <dbReference type="NCBI Taxonomy" id="27342"/>
    <lineage>
        <taxon>Eukaryota</taxon>
        <taxon>Fungi</taxon>
        <taxon>Dikarya</taxon>
        <taxon>Basidiomycota</taxon>
        <taxon>Agaricomycotina</taxon>
        <taxon>Agaricomycetes</taxon>
        <taxon>Hymenochaetales</taxon>
        <taxon>Schizoporaceae</taxon>
        <taxon>Schizopora</taxon>
    </lineage>
</organism>
<dbReference type="Pfam" id="PF00787">
    <property type="entry name" value="PX"/>
    <property type="match status" value="1"/>
</dbReference>
<dbReference type="InterPro" id="IPR024554">
    <property type="entry name" value="LEC1-like_C"/>
</dbReference>
<dbReference type="AlphaFoldDB" id="A0A0H2R6F8"/>
<dbReference type="Pfam" id="PF12825">
    <property type="entry name" value="DUF3818"/>
    <property type="match status" value="1"/>
</dbReference>
<sequence>MNDDDDDEQLSPPPSAMSTSSARPRRPTRPPPAIPQDADDHNDGQHSADALTSDPPVLQSNGIIQSPTSETDGHASSEKLTPLRAHYLKKTLIALQFGREFDGVMTASNNPNVSTLSYLGPPFTPPPRDAPRLDLPFLKFVFRQFVLTFPFLAAAPKDFFPEKVQPFIMSLLSRNLSVTSPFDKVEEESEQASQLKMVAKIEKNFAFLLSSITKIAEPEQVVRLTQADLNRLEAIAKRRQAKHKKAQDLFEVNVVCIRIVVDKGRMRSKTHDEFIIRTRRTGYEDVFVSRRYGDFKTLSDELRKRYPEEEVRAPPAKDKTVTTSTATFNGYAPRPSALSQGGSQESLPSIERQGTISGVRLAREKNRLTLRAYLHSLMLNPTISSSPVFRHFLLSDPTRLNPEETEDARRREEADRKREEGRIHFAKEIAARVEGLRSAMRSVKGDVMQKDGLSNIFDTVRRTEDVRDLPKEYRAVLEWGRISFASTIFQQFIASDEASERFAGLKRIHGLMPYFVLKGILRISNPVAMIRGALDLFAARPFGGQSLLQKMFTSSMQEEVKALGEDIEMVMEKVDDPVICEKIRQFVYAPSEIQAIYRADAAAENMNLMTVVLRSGEQPALSRAQIHRVMHAHQAHARYMAQRANLHDSDDDDGPEDEDAWLYEDLNILAKLYARLRDREQLIELIFESNTADLLKDIITIFYSPLAQVYKAASIADSLGDMQNFINDLIKTVEMTEEAGQDDPHRIVQTFINLVQRHEQAFYTFVHKVHSKGEGLFDSLMKWTELFINFVREGLGEQISLEFLLPHTGDERANVLKEVDAVAMYHYKLKLAHEDKLRRRFGHAEGGSSTKSGADAEDEAVKRLMEGVMSDLSVGDLVRGEAEDAAADMGSDSEEYSSEYETASEDEDSESGSEETESEETNEGASGSRNVRPGAAMRSLTTPSVSSPNGAAQRFPSSHSNHQRERDQRHGQPRGRSTTSDQHPQQHTLRPRSRTRSLQAIKNILRKNSSQAAPPVPPVPPMMASRPSTSSVVSPYDKPLPPSPMVDSRTSVESTRSQKQPRTPLPQLHPRKGKDKAAGLTPPELHHIPNVLPIFVEIMRPLLRPSSIN</sequence>
<feature type="compositionally biased region" description="Polar residues" evidence="1">
    <location>
        <begin position="1048"/>
        <end position="1061"/>
    </location>
</feature>
<evidence type="ECO:0000313" key="4">
    <source>
        <dbReference type="Proteomes" id="UP000053477"/>
    </source>
</evidence>
<dbReference type="PANTHER" id="PTHR47185:SF1">
    <property type="entry name" value="PX DOMAIN-CONTAINING PROTEIN YPR097W"/>
    <property type="match status" value="1"/>
</dbReference>
<dbReference type="InterPro" id="IPR024555">
    <property type="entry name" value="PX-associated"/>
</dbReference>
<dbReference type="GO" id="GO:0035091">
    <property type="term" value="F:phosphatidylinositol binding"/>
    <property type="evidence" value="ECO:0007669"/>
    <property type="project" value="InterPro"/>
</dbReference>
<feature type="compositionally biased region" description="Polar residues" evidence="1">
    <location>
        <begin position="996"/>
        <end position="1011"/>
    </location>
</feature>
<dbReference type="Pfam" id="PF12828">
    <property type="entry name" value="PXB"/>
    <property type="match status" value="1"/>
</dbReference>
<feature type="compositionally biased region" description="Polar residues" evidence="1">
    <location>
        <begin position="58"/>
        <end position="70"/>
    </location>
</feature>
<feature type="region of interest" description="Disordered" evidence="1">
    <location>
        <begin position="882"/>
        <end position="1085"/>
    </location>
</feature>
<dbReference type="SMART" id="SM00312">
    <property type="entry name" value="PX"/>
    <property type="match status" value="1"/>
</dbReference>
<dbReference type="STRING" id="27342.A0A0H2R6F8"/>
<dbReference type="InterPro" id="IPR001683">
    <property type="entry name" value="PX_dom"/>
</dbReference>
<dbReference type="PANTHER" id="PTHR47185">
    <property type="entry name" value="PX DOMAIN-CONTAINING PROTEIN YPR097W"/>
    <property type="match status" value="1"/>
</dbReference>
<accession>A0A0H2R6F8</accession>
<dbReference type="InterPro" id="IPR036871">
    <property type="entry name" value="PX_dom_sf"/>
</dbReference>
<dbReference type="InterPro" id="IPR047168">
    <property type="entry name" value="LEC1-like"/>
</dbReference>
<feature type="compositionally biased region" description="Basic and acidic residues" evidence="1">
    <location>
        <begin position="407"/>
        <end position="418"/>
    </location>
</feature>
<feature type="region of interest" description="Disordered" evidence="1">
    <location>
        <begin position="308"/>
        <end position="351"/>
    </location>
</feature>
<feature type="compositionally biased region" description="Polar residues" evidence="1">
    <location>
        <begin position="975"/>
        <end position="988"/>
    </location>
</feature>
<dbReference type="FunCoup" id="A0A0H2R6F8">
    <property type="interactions" value="18"/>
</dbReference>
<dbReference type="Proteomes" id="UP000053477">
    <property type="component" value="Unassembled WGS sequence"/>
</dbReference>
<dbReference type="CDD" id="cd06869">
    <property type="entry name" value="PX_UP2_fungi"/>
    <property type="match status" value="1"/>
</dbReference>
<keyword evidence="4" id="KW-1185">Reference proteome</keyword>
<evidence type="ECO:0000259" key="2">
    <source>
        <dbReference type="PROSITE" id="PS50195"/>
    </source>
</evidence>
<dbReference type="SUPFAM" id="SSF64268">
    <property type="entry name" value="PX domain"/>
    <property type="match status" value="1"/>
</dbReference>
<feature type="compositionally biased region" description="Polar residues" evidence="1">
    <location>
        <begin position="939"/>
        <end position="960"/>
    </location>
</feature>
<dbReference type="EMBL" id="KQ086174">
    <property type="protein sequence ID" value="KLO06907.1"/>
    <property type="molecule type" value="Genomic_DNA"/>
</dbReference>
<evidence type="ECO:0000256" key="1">
    <source>
        <dbReference type="SAM" id="MobiDB-lite"/>
    </source>
</evidence>
<dbReference type="OrthoDB" id="2117459at2759"/>
<dbReference type="Gene3D" id="3.30.1520.10">
    <property type="entry name" value="Phox-like domain"/>
    <property type="match status" value="1"/>
</dbReference>
<reference evidence="3 4" key="1">
    <citation type="submission" date="2015-04" db="EMBL/GenBank/DDBJ databases">
        <title>Complete genome sequence of Schizopora paradoxa KUC8140, a cosmopolitan wood degrader in East Asia.</title>
        <authorList>
            <consortium name="DOE Joint Genome Institute"/>
            <person name="Min B."/>
            <person name="Park H."/>
            <person name="Jang Y."/>
            <person name="Kim J.-J."/>
            <person name="Kim K.H."/>
            <person name="Pangilinan J."/>
            <person name="Lipzen A."/>
            <person name="Riley R."/>
            <person name="Grigoriev I.V."/>
            <person name="Spatafora J.W."/>
            <person name="Choi I.-G."/>
        </authorList>
    </citation>
    <scope>NUCLEOTIDE SEQUENCE [LARGE SCALE GENOMIC DNA]</scope>
    <source>
        <strain evidence="3 4">KUC8140</strain>
    </source>
</reference>
<dbReference type="InParanoid" id="A0A0H2R6F8"/>
<dbReference type="PROSITE" id="PS50195">
    <property type="entry name" value="PX"/>
    <property type="match status" value="1"/>
</dbReference>
<evidence type="ECO:0000313" key="3">
    <source>
        <dbReference type="EMBL" id="KLO06907.1"/>
    </source>
</evidence>
<protein>
    <recommendedName>
        <fullName evidence="2">PX domain-containing protein</fullName>
    </recommendedName>
</protein>